<evidence type="ECO:0000313" key="10">
    <source>
        <dbReference type="Proteomes" id="UP000199690"/>
    </source>
</evidence>
<feature type="transmembrane region" description="Helical" evidence="5">
    <location>
        <begin position="210"/>
        <end position="231"/>
    </location>
</feature>
<keyword evidence="2" id="KW-0418">Kinase</keyword>
<feature type="region of interest" description="Disordered" evidence="4">
    <location>
        <begin position="411"/>
        <end position="439"/>
    </location>
</feature>
<proteinExistence type="predicted"/>
<keyword evidence="5" id="KW-1133">Transmembrane helix</keyword>
<feature type="region of interest" description="Disordered" evidence="4">
    <location>
        <begin position="1"/>
        <end position="37"/>
    </location>
</feature>
<dbReference type="Proteomes" id="UP000199690">
    <property type="component" value="Unassembled WGS sequence"/>
</dbReference>
<protein>
    <submittedName>
        <fullName evidence="8">Phage shock protein C (PspC) family protein</fullName>
    </submittedName>
</protein>
<evidence type="ECO:0000256" key="4">
    <source>
        <dbReference type="SAM" id="MobiDB-lite"/>
    </source>
</evidence>
<feature type="transmembrane region" description="Helical" evidence="5">
    <location>
        <begin position="48"/>
        <end position="66"/>
    </location>
</feature>
<dbReference type="InterPro" id="IPR003594">
    <property type="entry name" value="HATPase_dom"/>
</dbReference>
<feature type="transmembrane region" description="Helical" evidence="5">
    <location>
        <begin position="111"/>
        <end position="128"/>
    </location>
</feature>
<feature type="compositionally biased region" description="Basic residues" evidence="4">
    <location>
        <begin position="411"/>
        <end position="421"/>
    </location>
</feature>
<evidence type="ECO:0000313" key="11">
    <source>
        <dbReference type="Proteomes" id="UP000236729"/>
    </source>
</evidence>
<dbReference type="GO" id="GO:0000160">
    <property type="term" value="P:phosphorelay signal transduction system"/>
    <property type="evidence" value="ECO:0007669"/>
    <property type="project" value="UniProtKB-KW"/>
</dbReference>
<keyword evidence="1" id="KW-0808">Transferase</keyword>
<organism evidence="8 11">
    <name type="scientific">Saccharopolyspora kobensis</name>
    <dbReference type="NCBI Taxonomy" id="146035"/>
    <lineage>
        <taxon>Bacteria</taxon>
        <taxon>Bacillati</taxon>
        <taxon>Actinomycetota</taxon>
        <taxon>Actinomycetes</taxon>
        <taxon>Pseudonocardiales</taxon>
        <taxon>Pseudonocardiaceae</taxon>
        <taxon>Saccharopolyspora</taxon>
    </lineage>
</organism>
<gene>
    <name evidence="8" type="ORF">SAMN02982929_06118</name>
    <name evidence="9" type="ORF">SAMN05216506_105168</name>
</gene>
<dbReference type="EMBL" id="FNVB01000010">
    <property type="protein sequence ID" value="SEG95201.1"/>
    <property type="molecule type" value="Genomic_DNA"/>
</dbReference>
<evidence type="ECO:0000313" key="9">
    <source>
        <dbReference type="EMBL" id="SFD59133.1"/>
    </source>
</evidence>
<dbReference type="Gene3D" id="3.30.565.10">
    <property type="entry name" value="Histidine kinase-like ATPase, C-terminal domain"/>
    <property type="match status" value="1"/>
</dbReference>
<dbReference type="Proteomes" id="UP000236729">
    <property type="component" value="Unassembled WGS sequence"/>
</dbReference>
<dbReference type="Pfam" id="PF02518">
    <property type="entry name" value="HATPase_c"/>
    <property type="match status" value="1"/>
</dbReference>
<dbReference type="EMBL" id="FOME01000005">
    <property type="protein sequence ID" value="SFD59133.1"/>
    <property type="molecule type" value="Genomic_DNA"/>
</dbReference>
<dbReference type="Pfam" id="PF04024">
    <property type="entry name" value="PspC"/>
    <property type="match status" value="1"/>
</dbReference>
<sequence length="439" mass="46906">MTIGSVRDQLNQQRAAEADTGPGAATKPMAQQRPRSVEQLRRRRSGRLVAGVASGVAEHLGVPVLWVRGGFAVLAVCGGAGILAYSLLWVFVPQSVGAEKPVTTRERQQGFGVILLCLGAMVAVGGLISMPAWLGAPLVVVLIGAAVVWREADESQRRRWRQGARTNVVGALLGGGGRKAMIRVLAGAALVIAGIVAVLMGSTSMDEVRFALLAVGATLVGVAVLTVPWWVRLVRDLDIERASRIRSQERAEIAAHLHDSVLQTLALIQKQAESEREVRRLARGQERELRNWLYGPDGYGSPRQAVDDAPAATFSAELTRICGEVEDSFAIKVQQVVVGDCDVDERLTAQLAAAREAVVNAAKHARVAEVSVYAEVEAAQVSVFVRDRGAGFDPASVPADRHGLADSIRGRMQRHGGKVKVRTSPGEGTEVQMEMPRAA</sequence>
<dbReference type="SMR" id="A0A1H6ED60"/>
<dbReference type="CDD" id="cd16917">
    <property type="entry name" value="HATPase_UhpB-NarQ-NarX-like"/>
    <property type="match status" value="1"/>
</dbReference>
<dbReference type="PANTHER" id="PTHR24421">
    <property type="entry name" value="NITRATE/NITRITE SENSOR PROTEIN NARX-RELATED"/>
    <property type="match status" value="1"/>
</dbReference>
<evidence type="ECO:0000256" key="2">
    <source>
        <dbReference type="ARBA" id="ARBA00022777"/>
    </source>
</evidence>
<reference evidence="8" key="2">
    <citation type="submission" date="2016-10" db="EMBL/GenBank/DDBJ databases">
        <authorList>
            <person name="de Groot N.N."/>
        </authorList>
    </citation>
    <scope>NUCLEOTIDE SEQUENCE [LARGE SCALE GENOMIC DNA]</scope>
    <source>
        <strain evidence="8">ATCC 20501</strain>
    </source>
</reference>
<evidence type="ECO:0000256" key="5">
    <source>
        <dbReference type="SAM" id="Phobius"/>
    </source>
</evidence>
<dbReference type="AlphaFoldDB" id="A0A1H6ED60"/>
<evidence type="ECO:0000313" key="8">
    <source>
        <dbReference type="EMBL" id="SEG95201.1"/>
    </source>
</evidence>
<dbReference type="InterPro" id="IPR050482">
    <property type="entry name" value="Sensor_HK_TwoCompSys"/>
</dbReference>
<dbReference type="InterPro" id="IPR007168">
    <property type="entry name" value="Phageshock_PspC_N"/>
</dbReference>
<accession>A0A1I1TRP4</accession>
<evidence type="ECO:0000259" key="6">
    <source>
        <dbReference type="Pfam" id="PF02518"/>
    </source>
</evidence>
<feature type="domain" description="Phage shock protein PspC N-terminal" evidence="7">
    <location>
        <begin position="39"/>
        <end position="94"/>
    </location>
</feature>
<accession>A0A1H6ED60</accession>
<keyword evidence="10" id="KW-1185">Reference proteome</keyword>
<keyword evidence="5" id="KW-0472">Membrane</keyword>
<feature type="domain" description="Histidine kinase/HSP90-like ATPase" evidence="6">
    <location>
        <begin position="354"/>
        <end position="437"/>
    </location>
</feature>
<feature type="transmembrane region" description="Helical" evidence="5">
    <location>
        <begin position="72"/>
        <end position="91"/>
    </location>
</feature>
<keyword evidence="5" id="KW-0812">Transmembrane</keyword>
<evidence type="ECO:0000256" key="3">
    <source>
        <dbReference type="ARBA" id="ARBA00023012"/>
    </source>
</evidence>
<reference evidence="10 11" key="1">
    <citation type="submission" date="2016-10" db="EMBL/GenBank/DDBJ databases">
        <authorList>
            <person name="Varghese N."/>
            <person name="Submissions S."/>
        </authorList>
    </citation>
    <scope>NUCLEOTIDE SEQUENCE [LARGE SCALE GENOMIC DNA]</scope>
    <source>
        <strain evidence="11">ATCC 20501</strain>
        <strain evidence="9 10">CGMCC 4.3529</strain>
    </source>
</reference>
<keyword evidence="3" id="KW-0902">Two-component regulatory system</keyword>
<dbReference type="InterPro" id="IPR036890">
    <property type="entry name" value="HATPase_C_sf"/>
</dbReference>
<dbReference type="PANTHER" id="PTHR24421:SF61">
    <property type="entry name" value="OXYGEN SENSOR HISTIDINE KINASE NREB"/>
    <property type="match status" value="1"/>
</dbReference>
<dbReference type="GO" id="GO:0016301">
    <property type="term" value="F:kinase activity"/>
    <property type="evidence" value="ECO:0007669"/>
    <property type="project" value="UniProtKB-KW"/>
</dbReference>
<dbReference type="SUPFAM" id="SSF55874">
    <property type="entry name" value="ATPase domain of HSP90 chaperone/DNA topoisomerase II/histidine kinase"/>
    <property type="match status" value="1"/>
</dbReference>
<feature type="transmembrane region" description="Helical" evidence="5">
    <location>
        <begin position="184"/>
        <end position="204"/>
    </location>
</feature>
<name>A0A1H6ED60_9PSEU</name>
<evidence type="ECO:0000256" key="1">
    <source>
        <dbReference type="ARBA" id="ARBA00022679"/>
    </source>
</evidence>
<evidence type="ECO:0000259" key="7">
    <source>
        <dbReference type="Pfam" id="PF04024"/>
    </source>
</evidence>